<evidence type="ECO:0000313" key="1">
    <source>
        <dbReference type="EMBL" id="RLM00578.1"/>
    </source>
</evidence>
<accession>A0A3R7J8D1</accession>
<reference evidence="1 2" key="1">
    <citation type="submission" date="2018-08" db="EMBL/GenBank/DDBJ databases">
        <title>Draft genome sequences of two Aspergillus turcosus clinical strains isolated from bronchoalveolar lavage fluid: one azole-susceptible and the other azole-resistant.</title>
        <authorList>
            <person name="Parent-Michaud M."/>
            <person name="Dufresne P.J."/>
            <person name="Fournier E."/>
            <person name="Martineau C."/>
            <person name="Moreira S."/>
            <person name="Perkins V."/>
            <person name="De Repentigny L."/>
            <person name="Dufresne S.F."/>
        </authorList>
    </citation>
    <scope>NUCLEOTIDE SEQUENCE [LARGE SCALE GENOMIC DNA]</scope>
    <source>
        <strain evidence="1">HMR AF 1038</strain>
    </source>
</reference>
<dbReference type="EMBL" id="NIDN02000014">
    <property type="protein sequence ID" value="RLM00578.1"/>
    <property type="molecule type" value="Genomic_DNA"/>
</dbReference>
<sequence length="559" mass="62958">MGFGDFFSAAIGAVKNLVSHSPIVKSLAPLAGIISHAVPIVGPIIDNAIPAIEAIFSKDNTSPNPGEDPKPPTAEQLNAPVLVELKRQQGDITAILETVKGIKDELGASIMKLQADFKDKLALTVQEIQTMFAKQLYDKLYTTVRDSAQWIEDHQTILKITAQDGPDKFKPLLFDHGNLLEQRDKLRACIGEIQTDVEKSGTVPAQQMLDLYLLAIHWLLIFDKVSSRELCGLSKTCRQKADIVPRIIVTRGIYARALYVDGQKWSYYLEAVNNLTNDINELRTHAIKARDVLRHIVTEIPKDREQKVKLLGEPDKPDKQYIEDEWPALSVGWIPLPTLRKELGLEESVEMISHKALALGGNNSKILIRLWQEYAVQAVEFSLGPARAVMNHLEENIRQWNSRVPVAPTKTLPPGEQHIKIDIVASKEEPKAKSFFLQDENFVGKKLKYTLTYCNTYGESCSSTWSEQKDVHEDTYAIKLQIHPIKFDNDPLDTLPRVKGPDNKDLAPQRSIRRRLYVGYTEDHGHKDVNIYLGEIDEYQEIVYHAINKKAVGSPDDPM</sequence>
<comment type="caution">
    <text evidence="1">The sequence shown here is derived from an EMBL/GenBank/DDBJ whole genome shotgun (WGS) entry which is preliminary data.</text>
</comment>
<dbReference type="OrthoDB" id="5424675at2759"/>
<evidence type="ECO:0000313" key="2">
    <source>
        <dbReference type="Proteomes" id="UP000215289"/>
    </source>
</evidence>
<organism evidence="1 2">
    <name type="scientific">Aspergillus turcosus</name>
    <dbReference type="NCBI Taxonomy" id="1245748"/>
    <lineage>
        <taxon>Eukaryota</taxon>
        <taxon>Fungi</taxon>
        <taxon>Dikarya</taxon>
        <taxon>Ascomycota</taxon>
        <taxon>Pezizomycotina</taxon>
        <taxon>Eurotiomycetes</taxon>
        <taxon>Eurotiomycetidae</taxon>
        <taxon>Eurotiales</taxon>
        <taxon>Aspergillaceae</taxon>
        <taxon>Aspergillus</taxon>
        <taxon>Aspergillus subgen. Fumigati</taxon>
    </lineage>
</organism>
<gene>
    <name evidence="1" type="ORF">CFD26_108608</name>
</gene>
<dbReference type="AlphaFoldDB" id="A0A3R7J8D1"/>
<keyword evidence="2" id="KW-1185">Reference proteome</keyword>
<dbReference type="Proteomes" id="UP000215289">
    <property type="component" value="Unassembled WGS sequence"/>
</dbReference>
<proteinExistence type="predicted"/>
<protein>
    <submittedName>
        <fullName evidence="1">Uncharacterized protein</fullName>
    </submittedName>
</protein>
<name>A0A3R7J8D1_9EURO</name>